<keyword evidence="1" id="KW-0472">Membrane</keyword>
<keyword evidence="3" id="KW-1185">Reference proteome</keyword>
<comment type="caution">
    <text evidence="2">The sequence shown here is derived from an EMBL/GenBank/DDBJ whole genome shotgun (WGS) entry which is preliminary data.</text>
</comment>
<accession>X6MXK0</accession>
<evidence type="ECO:0000256" key="1">
    <source>
        <dbReference type="SAM" id="Phobius"/>
    </source>
</evidence>
<dbReference type="Proteomes" id="UP000023152">
    <property type="component" value="Unassembled WGS sequence"/>
</dbReference>
<reference evidence="2 3" key="1">
    <citation type="journal article" date="2013" name="Curr. Biol.">
        <title>The Genome of the Foraminiferan Reticulomyxa filosa.</title>
        <authorList>
            <person name="Glockner G."/>
            <person name="Hulsmann N."/>
            <person name="Schleicher M."/>
            <person name="Noegel A.A."/>
            <person name="Eichinger L."/>
            <person name="Gallinger C."/>
            <person name="Pawlowski J."/>
            <person name="Sierra R."/>
            <person name="Euteneuer U."/>
            <person name="Pillet L."/>
            <person name="Moustafa A."/>
            <person name="Platzer M."/>
            <person name="Groth M."/>
            <person name="Szafranski K."/>
            <person name="Schliwa M."/>
        </authorList>
    </citation>
    <scope>NUCLEOTIDE SEQUENCE [LARGE SCALE GENOMIC DNA]</scope>
</reference>
<feature type="non-terminal residue" evidence="2">
    <location>
        <position position="137"/>
    </location>
</feature>
<keyword evidence="1" id="KW-1133">Transmembrane helix</keyword>
<dbReference type="AlphaFoldDB" id="X6MXK0"/>
<evidence type="ECO:0000313" key="2">
    <source>
        <dbReference type="EMBL" id="ETO18212.1"/>
    </source>
</evidence>
<feature type="transmembrane region" description="Helical" evidence="1">
    <location>
        <begin position="54"/>
        <end position="72"/>
    </location>
</feature>
<gene>
    <name evidence="2" type="ORF">RFI_19068</name>
</gene>
<protein>
    <submittedName>
        <fullName evidence="2">Uncharacterized protein</fullName>
    </submittedName>
</protein>
<proteinExistence type="predicted"/>
<organism evidence="2 3">
    <name type="scientific">Reticulomyxa filosa</name>
    <dbReference type="NCBI Taxonomy" id="46433"/>
    <lineage>
        <taxon>Eukaryota</taxon>
        <taxon>Sar</taxon>
        <taxon>Rhizaria</taxon>
        <taxon>Retaria</taxon>
        <taxon>Foraminifera</taxon>
        <taxon>Monothalamids</taxon>
        <taxon>Reticulomyxidae</taxon>
        <taxon>Reticulomyxa</taxon>
    </lineage>
</organism>
<dbReference type="EMBL" id="ASPP01015320">
    <property type="protein sequence ID" value="ETO18212.1"/>
    <property type="molecule type" value="Genomic_DNA"/>
</dbReference>
<evidence type="ECO:0000313" key="3">
    <source>
        <dbReference type="Proteomes" id="UP000023152"/>
    </source>
</evidence>
<sequence length="137" mass="16385">MPYSAFIYLEKEMHKVTFAFLRLKRLKEKVTEIITTNSKARDYIPHFKIADNNVLFIFFIRLFIYLLIITTIDKKDNDDEGKKYQENEKKENEFNNIVKYKSLDTEIDKDISWNEANKKAHEMVNEMINNKLQGIVV</sequence>
<keyword evidence="1" id="KW-0812">Transmembrane</keyword>
<name>X6MXK0_RETFI</name>